<protein>
    <submittedName>
        <fullName evidence="1">Uncharacterized protein</fullName>
    </submittedName>
</protein>
<dbReference type="InterPro" id="IPR029032">
    <property type="entry name" value="AhpD-like"/>
</dbReference>
<evidence type="ECO:0000313" key="1">
    <source>
        <dbReference type="EMBL" id="SVC63768.1"/>
    </source>
</evidence>
<dbReference type="AlphaFoldDB" id="A0A382NTE2"/>
<gene>
    <name evidence="1" type="ORF">METZ01_LOCUS316622</name>
</gene>
<organism evidence="1">
    <name type="scientific">marine metagenome</name>
    <dbReference type="NCBI Taxonomy" id="408172"/>
    <lineage>
        <taxon>unclassified sequences</taxon>
        <taxon>metagenomes</taxon>
        <taxon>ecological metagenomes</taxon>
    </lineage>
</organism>
<feature type="non-terminal residue" evidence="1">
    <location>
        <position position="1"/>
    </location>
</feature>
<proteinExistence type="predicted"/>
<accession>A0A382NTE2</accession>
<dbReference type="EMBL" id="UINC01102273">
    <property type="protein sequence ID" value="SVC63768.1"/>
    <property type="molecule type" value="Genomic_DNA"/>
</dbReference>
<reference evidence="1" key="1">
    <citation type="submission" date="2018-05" db="EMBL/GenBank/DDBJ databases">
        <authorList>
            <person name="Lanie J.A."/>
            <person name="Ng W.-L."/>
            <person name="Kazmierczak K.M."/>
            <person name="Andrzejewski T.M."/>
            <person name="Davidsen T.M."/>
            <person name="Wayne K.J."/>
            <person name="Tettelin H."/>
            <person name="Glass J.I."/>
            <person name="Rusch D."/>
            <person name="Podicherti R."/>
            <person name="Tsui H.-C.T."/>
            <person name="Winkler M.E."/>
        </authorList>
    </citation>
    <scope>NUCLEOTIDE SEQUENCE</scope>
</reference>
<name>A0A382NTE2_9ZZZZ</name>
<sequence length="106" mass="11066">VTLEAIAGSDNSDGGVRHGRLLVRLVEAMWEGDPGPLAAVRDDLLSVAGADVLVDAVAVSANFHMMTRVADGTGTPLDPGTDEASLGFRDEIEVNDLVSRRHVSTA</sequence>
<dbReference type="SUPFAM" id="SSF69118">
    <property type="entry name" value="AhpD-like"/>
    <property type="match status" value="1"/>
</dbReference>